<organism evidence="4 5">
    <name type="scientific">Parascedosporium putredinis</name>
    <dbReference type="NCBI Taxonomy" id="1442378"/>
    <lineage>
        <taxon>Eukaryota</taxon>
        <taxon>Fungi</taxon>
        <taxon>Dikarya</taxon>
        <taxon>Ascomycota</taxon>
        <taxon>Pezizomycotina</taxon>
        <taxon>Sordariomycetes</taxon>
        <taxon>Hypocreomycetidae</taxon>
        <taxon>Microascales</taxon>
        <taxon>Microascaceae</taxon>
        <taxon>Parascedosporium</taxon>
    </lineage>
</organism>
<protein>
    <recommendedName>
        <fullName evidence="3">RWD domain-containing protein</fullName>
    </recommendedName>
</protein>
<feature type="coiled-coil region" evidence="1">
    <location>
        <begin position="74"/>
        <end position="146"/>
    </location>
</feature>
<sequence>MGREEQVEEREVLESIFPEEITGAAPRPHVRPQRRLPPQLLLSEDRDVLLEALNTAAEENLGMAMVFALVSTVKEAAEQLIADREAAVEKVREEAARAAEQEENKKFHGTSVTPESFMKWREGFLREMEEQRLKEEEERLAELKKARVKEPLWEAGLVGKVEDDEDDMPVEGVEKLKVEAA</sequence>
<dbReference type="InterPro" id="IPR040213">
    <property type="entry name" value="GIR2-like"/>
</dbReference>
<keyword evidence="5" id="KW-1185">Reference proteome</keyword>
<dbReference type="Pfam" id="PF05773">
    <property type="entry name" value="RWD"/>
    <property type="match status" value="1"/>
</dbReference>
<evidence type="ECO:0000313" key="4">
    <source>
        <dbReference type="EMBL" id="CAI4216839.1"/>
    </source>
</evidence>
<dbReference type="PANTHER" id="PTHR12292">
    <property type="entry name" value="RWD DOMAIN-CONTAINING PROTEIN"/>
    <property type="match status" value="1"/>
</dbReference>
<evidence type="ECO:0000259" key="3">
    <source>
        <dbReference type="PROSITE" id="PS50908"/>
    </source>
</evidence>
<dbReference type="AlphaFoldDB" id="A0A9P1H7T0"/>
<keyword evidence="1" id="KW-0175">Coiled coil</keyword>
<proteinExistence type="predicted"/>
<dbReference type="PROSITE" id="PS50908">
    <property type="entry name" value="RWD"/>
    <property type="match status" value="1"/>
</dbReference>
<feature type="region of interest" description="Disordered" evidence="2">
    <location>
        <begin position="1"/>
        <end position="32"/>
    </location>
</feature>
<accession>A0A9P1H7T0</accession>
<evidence type="ECO:0000313" key="5">
    <source>
        <dbReference type="Proteomes" id="UP000838763"/>
    </source>
</evidence>
<dbReference type="Gene3D" id="3.10.110.10">
    <property type="entry name" value="Ubiquitin Conjugating Enzyme"/>
    <property type="match status" value="1"/>
</dbReference>
<dbReference type="SUPFAM" id="SSF54495">
    <property type="entry name" value="UBC-like"/>
    <property type="match status" value="1"/>
</dbReference>
<evidence type="ECO:0000256" key="1">
    <source>
        <dbReference type="SAM" id="Coils"/>
    </source>
</evidence>
<gene>
    <name evidence="4" type="ORF">PPNO1_LOCUS6483</name>
</gene>
<dbReference type="InterPro" id="IPR016135">
    <property type="entry name" value="UBQ-conjugating_enzyme/RWD"/>
</dbReference>
<feature type="domain" description="RWD" evidence="3">
    <location>
        <begin position="1"/>
        <end position="80"/>
    </location>
</feature>
<name>A0A9P1H7T0_9PEZI</name>
<feature type="compositionally biased region" description="Basic and acidic residues" evidence="2">
    <location>
        <begin position="1"/>
        <end position="13"/>
    </location>
</feature>
<dbReference type="InterPro" id="IPR006575">
    <property type="entry name" value="RWD_dom"/>
</dbReference>
<dbReference type="EMBL" id="CALLCH030000015">
    <property type="protein sequence ID" value="CAI4216839.1"/>
    <property type="molecule type" value="Genomic_DNA"/>
</dbReference>
<dbReference type="OrthoDB" id="21625at2759"/>
<evidence type="ECO:0000256" key="2">
    <source>
        <dbReference type="SAM" id="MobiDB-lite"/>
    </source>
</evidence>
<comment type="caution">
    <text evidence="4">The sequence shown here is derived from an EMBL/GenBank/DDBJ whole genome shotgun (WGS) entry which is preliminary data.</text>
</comment>
<dbReference type="Proteomes" id="UP000838763">
    <property type="component" value="Unassembled WGS sequence"/>
</dbReference>
<reference evidence="4" key="1">
    <citation type="submission" date="2022-11" db="EMBL/GenBank/DDBJ databases">
        <authorList>
            <person name="Scott C."/>
            <person name="Bruce N."/>
        </authorList>
    </citation>
    <scope>NUCLEOTIDE SEQUENCE</scope>
</reference>